<dbReference type="GO" id="GO:0005737">
    <property type="term" value="C:cytoplasm"/>
    <property type="evidence" value="ECO:0007669"/>
    <property type="project" value="TreeGrafter"/>
</dbReference>
<evidence type="ECO:0000259" key="4">
    <source>
        <dbReference type="SMART" id="SM00382"/>
    </source>
</evidence>
<dbReference type="FunFam" id="1.10.8.60:FF:000017">
    <property type="entry name" value="ATP-dependent chaperone ClpB"/>
    <property type="match status" value="1"/>
</dbReference>
<dbReference type="InterPro" id="IPR027417">
    <property type="entry name" value="P-loop_NTPase"/>
</dbReference>
<evidence type="ECO:0000259" key="5">
    <source>
        <dbReference type="SMART" id="SM01086"/>
    </source>
</evidence>
<dbReference type="Proteomes" id="UP001178507">
    <property type="component" value="Unassembled WGS sequence"/>
</dbReference>
<dbReference type="SMART" id="SM01086">
    <property type="entry name" value="ClpB_D2-small"/>
    <property type="match status" value="1"/>
</dbReference>
<keyword evidence="3" id="KW-0143">Chaperone</keyword>
<dbReference type="Pfam" id="PF07724">
    <property type="entry name" value="AAA_2"/>
    <property type="match status" value="1"/>
</dbReference>
<reference evidence="6" key="1">
    <citation type="submission" date="2023-08" db="EMBL/GenBank/DDBJ databases">
        <authorList>
            <person name="Chen Y."/>
            <person name="Shah S."/>
            <person name="Dougan E. K."/>
            <person name="Thang M."/>
            <person name="Chan C."/>
        </authorList>
    </citation>
    <scope>NUCLEOTIDE SEQUENCE</scope>
</reference>
<proteinExistence type="predicted"/>
<organism evidence="6 7">
    <name type="scientific">Effrenium voratum</name>
    <dbReference type="NCBI Taxonomy" id="2562239"/>
    <lineage>
        <taxon>Eukaryota</taxon>
        <taxon>Sar</taxon>
        <taxon>Alveolata</taxon>
        <taxon>Dinophyceae</taxon>
        <taxon>Suessiales</taxon>
        <taxon>Symbiodiniaceae</taxon>
        <taxon>Effrenium</taxon>
    </lineage>
</organism>
<dbReference type="GO" id="GO:0034605">
    <property type="term" value="P:cellular response to heat"/>
    <property type="evidence" value="ECO:0007669"/>
    <property type="project" value="TreeGrafter"/>
</dbReference>
<dbReference type="PANTHER" id="PTHR11638:SF18">
    <property type="entry name" value="HEAT SHOCK PROTEIN 104"/>
    <property type="match status" value="1"/>
</dbReference>
<evidence type="ECO:0000313" key="7">
    <source>
        <dbReference type="Proteomes" id="UP001178507"/>
    </source>
</evidence>
<dbReference type="GO" id="GO:0005524">
    <property type="term" value="F:ATP binding"/>
    <property type="evidence" value="ECO:0007669"/>
    <property type="project" value="UniProtKB-KW"/>
</dbReference>
<dbReference type="InterPro" id="IPR050130">
    <property type="entry name" value="ClpA_ClpB"/>
</dbReference>
<gene>
    <name evidence="6" type="ORF">EVOR1521_LOCUS22650</name>
</gene>
<dbReference type="EMBL" id="CAUJNA010003321">
    <property type="protein sequence ID" value="CAJ1399027.1"/>
    <property type="molecule type" value="Genomic_DNA"/>
</dbReference>
<dbReference type="SMART" id="SM00382">
    <property type="entry name" value="AAA"/>
    <property type="match status" value="1"/>
</dbReference>
<keyword evidence="2" id="KW-0067">ATP-binding</keyword>
<dbReference type="Gene3D" id="3.40.50.300">
    <property type="entry name" value="P-loop containing nucleotide triphosphate hydrolases"/>
    <property type="match status" value="1"/>
</dbReference>
<sequence>MEKDTEVATEAVTERDIQHIVSMRTGIPVEKMSKGMQQRLLLLEDELHKRVVGQDAAVTACAQAIQRSRYGLSDPSRPIASFLFLGPTGVGKTELAKTLASQLFDSEEAMIRIDMSEYMERFAVSRLIGAPPGYVGYEEGGQLTEPVRRRPYSVILFDEMEKAHPDVFNLLLQILDDGRCTDSQGRTVDFKNTVIVMTSNVGSESIAAMSDPAEVQAAVKDAMMRSFRPELLNRVDEKIIFKPLGKEELKQIARLQLERVQERLKDRSITLEVSEEALELIAERGYDPAFGARPIKRSIVANVETPLAQLGLAGEFQDGDTVRVELKNGDLDYRKVFFGVAA</sequence>
<dbReference type="Pfam" id="PF10431">
    <property type="entry name" value="ClpB_D2-small"/>
    <property type="match status" value="1"/>
</dbReference>
<evidence type="ECO:0000313" key="6">
    <source>
        <dbReference type="EMBL" id="CAJ1399027.1"/>
    </source>
</evidence>
<dbReference type="InterPro" id="IPR003959">
    <property type="entry name" value="ATPase_AAA_core"/>
</dbReference>
<feature type="domain" description="AAA+ ATPase" evidence="4">
    <location>
        <begin position="78"/>
        <end position="245"/>
    </location>
</feature>
<evidence type="ECO:0000256" key="3">
    <source>
        <dbReference type="ARBA" id="ARBA00023186"/>
    </source>
</evidence>
<keyword evidence="7" id="KW-1185">Reference proteome</keyword>
<dbReference type="PANTHER" id="PTHR11638">
    <property type="entry name" value="ATP-DEPENDENT CLP PROTEASE"/>
    <property type="match status" value="1"/>
</dbReference>
<dbReference type="Gene3D" id="1.10.8.60">
    <property type="match status" value="1"/>
</dbReference>
<dbReference type="InterPro" id="IPR028299">
    <property type="entry name" value="ClpA/B_CS2"/>
</dbReference>
<keyword evidence="1" id="KW-0547">Nucleotide-binding</keyword>
<evidence type="ECO:0000256" key="2">
    <source>
        <dbReference type="ARBA" id="ARBA00022840"/>
    </source>
</evidence>
<dbReference type="CDD" id="cd19499">
    <property type="entry name" value="RecA-like_ClpB_Hsp104-like"/>
    <property type="match status" value="1"/>
</dbReference>
<dbReference type="SUPFAM" id="SSF52540">
    <property type="entry name" value="P-loop containing nucleoside triphosphate hydrolases"/>
    <property type="match status" value="1"/>
</dbReference>
<dbReference type="InterPro" id="IPR001270">
    <property type="entry name" value="ClpA/B"/>
</dbReference>
<comment type="caution">
    <text evidence="6">The sequence shown here is derived from an EMBL/GenBank/DDBJ whole genome shotgun (WGS) entry which is preliminary data.</text>
</comment>
<name>A0AA36J4P0_9DINO</name>
<accession>A0AA36J4P0</accession>
<dbReference type="InterPro" id="IPR003593">
    <property type="entry name" value="AAA+_ATPase"/>
</dbReference>
<dbReference type="PRINTS" id="PR00300">
    <property type="entry name" value="CLPPROTEASEA"/>
</dbReference>
<dbReference type="InterPro" id="IPR019489">
    <property type="entry name" value="Clp_ATPase_C"/>
</dbReference>
<dbReference type="GO" id="GO:0016887">
    <property type="term" value="F:ATP hydrolysis activity"/>
    <property type="evidence" value="ECO:0007669"/>
    <property type="project" value="InterPro"/>
</dbReference>
<dbReference type="AlphaFoldDB" id="A0AA36J4P0"/>
<evidence type="ECO:0000256" key="1">
    <source>
        <dbReference type="ARBA" id="ARBA00022741"/>
    </source>
</evidence>
<dbReference type="FunFam" id="3.40.50.300:FF:000025">
    <property type="entry name" value="ATP-dependent Clp protease subunit"/>
    <property type="match status" value="1"/>
</dbReference>
<dbReference type="PROSITE" id="PS00871">
    <property type="entry name" value="CLPAB_2"/>
    <property type="match status" value="1"/>
</dbReference>
<feature type="domain" description="Clp ATPase C-terminal" evidence="5">
    <location>
        <begin position="244"/>
        <end position="333"/>
    </location>
</feature>
<protein>
    <submittedName>
        <fullName evidence="6">Uncharacterized protein</fullName>
    </submittedName>
</protein>